<dbReference type="CDD" id="cd06920">
    <property type="entry name" value="NEAT"/>
    <property type="match status" value="2"/>
</dbReference>
<sequence>MRKWQWCLHIVSVLALAWLAVFCFGGTQRAAAATTLDDGLYVVPAKIIKADSSATSTANQFFGDQAAVRVKDNQATVLLISNGAQYIKSMTIDGQSAKLVKTVDGQAIYQTVLPKLTSPLPATFSLTTPVGKMQESARLTLAWAKAEKDGTSTATADLISQATKLATAAASSASSAVSVPKATKTTTSSTTKSTAAKTVKTTPTTQYWKYQVLKGDAMTPSDANQYYTHTAKVTPTTTGYRVTLTVSYAKSLKLGAKAVVPKTIDGAAVPASHVTYGQTSKNYTMTYWFTIQQTSELTAKLIPGQIHVTVPMMNISETFPIRFRFAASGSTTAATAAAVAALP</sequence>
<protein>
    <submittedName>
        <fullName evidence="5">NEAT domain-containing protein</fullName>
    </submittedName>
</protein>
<dbReference type="EMBL" id="DYXN01000079">
    <property type="protein sequence ID" value="HJE87014.1"/>
    <property type="molecule type" value="Genomic_DNA"/>
</dbReference>
<evidence type="ECO:0000313" key="5">
    <source>
        <dbReference type="EMBL" id="HJE87014.1"/>
    </source>
</evidence>
<name>A0A921F1N7_9LACO</name>
<dbReference type="GO" id="GO:0030313">
    <property type="term" value="C:cell envelope"/>
    <property type="evidence" value="ECO:0007669"/>
    <property type="project" value="UniProtKB-SubCell"/>
</dbReference>
<evidence type="ECO:0000256" key="2">
    <source>
        <dbReference type="ARBA" id="ARBA00022729"/>
    </source>
</evidence>
<gene>
    <name evidence="5" type="ORF">K8U88_05440</name>
</gene>
<feature type="domain" description="NEAT" evidence="4">
    <location>
        <begin position="36"/>
        <end position="156"/>
    </location>
</feature>
<proteinExistence type="predicted"/>
<dbReference type="Gene3D" id="2.60.40.1850">
    <property type="match status" value="2"/>
</dbReference>
<reference evidence="5" key="2">
    <citation type="submission" date="2021-09" db="EMBL/GenBank/DDBJ databases">
        <authorList>
            <person name="Gilroy R."/>
        </authorList>
    </citation>
    <scope>NUCLEOTIDE SEQUENCE</scope>
    <source>
        <strain evidence="5">CHK173-2145</strain>
    </source>
</reference>
<dbReference type="Pfam" id="PF05031">
    <property type="entry name" value="NEAT"/>
    <property type="match status" value="2"/>
</dbReference>
<dbReference type="InterPro" id="IPR037250">
    <property type="entry name" value="NEAT_dom_sf"/>
</dbReference>
<dbReference type="Proteomes" id="UP000721920">
    <property type="component" value="Unassembled WGS sequence"/>
</dbReference>
<dbReference type="SMART" id="SM00725">
    <property type="entry name" value="NEAT"/>
    <property type="match status" value="1"/>
</dbReference>
<evidence type="ECO:0000259" key="4">
    <source>
        <dbReference type="PROSITE" id="PS50978"/>
    </source>
</evidence>
<evidence type="ECO:0000313" key="6">
    <source>
        <dbReference type="Proteomes" id="UP000721920"/>
    </source>
</evidence>
<accession>A0A921F1N7</accession>
<keyword evidence="2 3" id="KW-0732">Signal</keyword>
<organism evidence="5 6">
    <name type="scientific">Levilactobacillus hammesii</name>
    <dbReference type="NCBI Taxonomy" id="267633"/>
    <lineage>
        <taxon>Bacteria</taxon>
        <taxon>Bacillati</taxon>
        <taxon>Bacillota</taxon>
        <taxon>Bacilli</taxon>
        <taxon>Lactobacillales</taxon>
        <taxon>Lactobacillaceae</taxon>
        <taxon>Levilactobacillus</taxon>
    </lineage>
</organism>
<reference evidence="5" key="1">
    <citation type="journal article" date="2021" name="PeerJ">
        <title>Extensive microbial diversity within the chicken gut microbiome revealed by metagenomics and culture.</title>
        <authorList>
            <person name="Gilroy R."/>
            <person name="Ravi A."/>
            <person name="Getino M."/>
            <person name="Pursley I."/>
            <person name="Horton D.L."/>
            <person name="Alikhan N.F."/>
            <person name="Baker D."/>
            <person name="Gharbi K."/>
            <person name="Hall N."/>
            <person name="Watson M."/>
            <person name="Adriaenssens E.M."/>
            <person name="Foster-Nyarko E."/>
            <person name="Jarju S."/>
            <person name="Secka A."/>
            <person name="Antonio M."/>
            <person name="Oren A."/>
            <person name="Chaudhuri R.R."/>
            <person name="La Ragione R."/>
            <person name="Hildebrand F."/>
            <person name="Pallen M.J."/>
        </authorList>
    </citation>
    <scope>NUCLEOTIDE SEQUENCE</scope>
    <source>
        <strain evidence="5">CHK173-2145</strain>
    </source>
</reference>
<comment type="subcellular location">
    <subcellularLocation>
        <location evidence="1">Cell envelope</location>
    </subcellularLocation>
</comment>
<dbReference type="AlphaFoldDB" id="A0A921F1N7"/>
<feature type="signal peptide" evidence="3">
    <location>
        <begin position="1"/>
        <end position="32"/>
    </location>
</feature>
<feature type="chain" id="PRO_5037939615" evidence="3">
    <location>
        <begin position="33"/>
        <end position="343"/>
    </location>
</feature>
<feature type="non-terminal residue" evidence="5">
    <location>
        <position position="343"/>
    </location>
</feature>
<dbReference type="SUPFAM" id="SSF158911">
    <property type="entry name" value="NEAT domain-like"/>
    <property type="match status" value="2"/>
</dbReference>
<dbReference type="InterPro" id="IPR006635">
    <property type="entry name" value="NEAT_dom"/>
</dbReference>
<evidence type="ECO:0000256" key="3">
    <source>
        <dbReference type="SAM" id="SignalP"/>
    </source>
</evidence>
<dbReference type="PROSITE" id="PS50978">
    <property type="entry name" value="NEAT"/>
    <property type="match status" value="1"/>
</dbReference>
<comment type="caution">
    <text evidence="5">The sequence shown here is derived from an EMBL/GenBank/DDBJ whole genome shotgun (WGS) entry which is preliminary data.</text>
</comment>
<evidence type="ECO:0000256" key="1">
    <source>
        <dbReference type="ARBA" id="ARBA00004196"/>
    </source>
</evidence>